<dbReference type="OrthoDB" id="2289567at2759"/>
<evidence type="ECO:0000313" key="4">
    <source>
        <dbReference type="Proteomes" id="UP000242180"/>
    </source>
</evidence>
<feature type="region of interest" description="Disordered" evidence="1">
    <location>
        <begin position="189"/>
        <end position="209"/>
    </location>
</feature>
<feature type="compositionally biased region" description="Polar residues" evidence="1">
    <location>
        <begin position="439"/>
        <end position="455"/>
    </location>
</feature>
<evidence type="ECO:0000313" key="3">
    <source>
        <dbReference type="EMBL" id="ORY91257.1"/>
    </source>
</evidence>
<feature type="compositionally biased region" description="Basic and acidic residues" evidence="1">
    <location>
        <begin position="640"/>
        <end position="661"/>
    </location>
</feature>
<proteinExistence type="predicted"/>
<dbReference type="Proteomes" id="UP000242180">
    <property type="component" value="Unassembled WGS sequence"/>
</dbReference>
<comment type="caution">
    <text evidence="3">The sequence shown here is derived from an EMBL/GenBank/DDBJ whole genome shotgun (WGS) entry which is preliminary data.</text>
</comment>
<feature type="signal peptide" evidence="2">
    <location>
        <begin position="1"/>
        <end position="22"/>
    </location>
</feature>
<evidence type="ECO:0000256" key="1">
    <source>
        <dbReference type="SAM" id="MobiDB-lite"/>
    </source>
</evidence>
<feature type="chain" id="PRO_5012416991" description="Ser-Thr-rich glycosyl-phosphatidyl-inositol-anchored membrane family-domain-containing protein" evidence="2">
    <location>
        <begin position="23"/>
        <end position="786"/>
    </location>
</feature>
<name>A0A1X2H1F0_SYNRA</name>
<organism evidence="3 4">
    <name type="scientific">Syncephalastrum racemosum</name>
    <name type="common">Filamentous fungus</name>
    <dbReference type="NCBI Taxonomy" id="13706"/>
    <lineage>
        <taxon>Eukaryota</taxon>
        <taxon>Fungi</taxon>
        <taxon>Fungi incertae sedis</taxon>
        <taxon>Mucoromycota</taxon>
        <taxon>Mucoromycotina</taxon>
        <taxon>Mucoromycetes</taxon>
        <taxon>Mucorales</taxon>
        <taxon>Syncephalastraceae</taxon>
        <taxon>Syncephalastrum</taxon>
    </lineage>
</organism>
<accession>A0A1X2H1F0</accession>
<protein>
    <recommendedName>
        <fullName evidence="5">Ser-Thr-rich glycosyl-phosphatidyl-inositol-anchored membrane family-domain-containing protein</fullName>
    </recommendedName>
</protein>
<feature type="region of interest" description="Disordered" evidence="1">
    <location>
        <begin position="486"/>
        <end position="786"/>
    </location>
</feature>
<feature type="compositionally biased region" description="Basic and acidic residues" evidence="1">
    <location>
        <begin position="763"/>
        <end position="786"/>
    </location>
</feature>
<keyword evidence="4" id="KW-1185">Reference proteome</keyword>
<reference evidence="3 4" key="1">
    <citation type="submission" date="2016-07" db="EMBL/GenBank/DDBJ databases">
        <title>Pervasive Adenine N6-methylation of Active Genes in Fungi.</title>
        <authorList>
            <consortium name="DOE Joint Genome Institute"/>
            <person name="Mondo S.J."/>
            <person name="Dannebaum R.O."/>
            <person name="Kuo R.C."/>
            <person name="Labutti K."/>
            <person name="Haridas S."/>
            <person name="Kuo A."/>
            <person name="Salamov A."/>
            <person name="Ahrendt S.R."/>
            <person name="Lipzen A."/>
            <person name="Sullivan W."/>
            <person name="Andreopoulos W.B."/>
            <person name="Clum A."/>
            <person name="Lindquist E."/>
            <person name="Daum C."/>
            <person name="Ramamoorthy G.K."/>
            <person name="Gryganskyi A."/>
            <person name="Culley D."/>
            <person name="Magnuson J.K."/>
            <person name="James T.Y."/>
            <person name="O'Malley M.A."/>
            <person name="Stajich J.E."/>
            <person name="Spatafora J.W."/>
            <person name="Visel A."/>
            <person name="Grigoriev I.V."/>
        </authorList>
    </citation>
    <scope>NUCLEOTIDE SEQUENCE [LARGE SCALE GENOMIC DNA]</scope>
    <source>
        <strain evidence="3 4">NRRL 2496</strain>
    </source>
</reference>
<feature type="region of interest" description="Disordered" evidence="1">
    <location>
        <begin position="420"/>
        <end position="458"/>
    </location>
</feature>
<dbReference type="STRING" id="13706.A0A1X2H1F0"/>
<sequence length="786" mass="87020">MRFFQLAATAAMLLHMGNFVHANPMFTDHTNAALDSSAECNGFRVTFPVGSDISFEENTKHLVAWQAPASLQQKVNVTLVKADDDMHAPVSAVGVYDASRGASGEVPVTLNGQSAGSYRFHLVAGQCTADSAPFEVTAASQDFKNAGFKNAVQQSPADHQDAADKYFTNNDQRTHPNAAFNAELDQLVDEDGDSGHENAQWFTNDEQRSHVNGWNREELEEISSDVWHDNSANNEPLPDHTNASPINADELDAQEAELEGVWEEPHVNSNEQEGPVADYTNASHWDSADVTDDAEDESHLNAGINAWSELPDHSNEGDWASQDVDDADTTHLDAQWFTNEDQRTQHADAPMWHDNDGEWFTNKDQRAHANDAPETSWEESSTAILDHTDAGAWSAEDIEDTPAKIWHDNSVVPDHSNAAAWSAEETDTQSAETEGVWTESHSNSNEQDGPVSDYSNENHWDSADIDVEVETSGHENAVVGEWSEIADHSNEGQWSSDDVDASEAAALPDHSDAAGWSAEELHDEPDRTWHDNSAVLPDHSNAAAWSAEETDSQTADAPSTWVEPHSNSDAQEGPVTDFSGESHWDAVDVEEDDEPSHENIALGEWSEAVADHSNDGEWHTNEIADDEHIDAAAPEWLSQEETHANEWHSDQLADNKHRDAAEPQWLSEESQEEPHGNEWHSNQLADNKHRDAADSQSEWVATEDDGHLNSEGSYSSWHEDNTQSHWDSVEPVEQQESHVDVGGLTWAEEKADIHNDSPYFTNEDQRTHKDSVQDTPSETHENQAVW</sequence>
<keyword evidence="2" id="KW-0732">Signal</keyword>
<gene>
    <name evidence="3" type="ORF">BCR43DRAFT_566792</name>
</gene>
<dbReference type="AlphaFoldDB" id="A0A1X2H1F0"/>
<feature type="compositionally biased region" description="Basic and acidic residues" evidence="1">
    <location>
        <begin position="609"/>
        <end position="622"/>
    </location>
</feature>
<dbReference type="InParanoid" id="A0A1X2H1F0"/>
<dbReference type="EMBL" id="MCGN01000011">
    <property type="protein sequence ID" value="ORY91257.1"/>
    <property type="molecule type" value="Genomic_DNA"/>
</dbReference>
<evidence type="ECO:0000256" key="2">
    <source>
        <dbReference type="SAM" id="SignalP"/>
    </source>
</evidence>
<evidence type="ECO:0008006" key="5">
    <source>
        <dbReference type="Google" id="ProtNLM"/>
    </source>
</evidence>